<protein>
    <recommendedName>
        <fullName evidence="3">4-hydroxybenzoate decarboxylase</fullName>
    </recommendedName>
</protein>
<dbReference type="InterPro" id="IPR047707">
    <property type="entry name" value="VdcD-like"/>
</dbReference>
<evidence type="ECO:0008006" key="3">
    <source>
        <dbReference type="Google" id="ProtNLM"/>
    </source>
</evidence>
<sequence length="73" mass="8287">MCPRCAHERLTHLTTSPVAGAWDVFQCDRCLYTWRTTEPARRTQPDAYPAAFRLTAEDIENAIEMPAVPPLRA</sequence>
<keyword evidence="2" id="KW-1185">Reference proteome</keyword>
<reference evidence="1" key="1">
    <citation type="submission" date="2021-04" db="EMBL/GenBank/DDBJ databases">
        <title>Genome based classification of Actinospica acidithermotolerans sp. nov., an actinobacterium isolated from an Indonesian hot spring.</title>
        <authorList>
            <person name="Kusuma A.B."/>
            <person name="Putra K.E."/>
            <person name="Nafisah S."/>
            <person name="Loh J."/>
            <person name="Nouioui I."/>
            <person name="Goodfellow M."/>
        </authorList>
    </citation>
    <scope>NUCLEOTIDE SEQUENCE</scope>
    <source>
        <strain evidence="1">CSCA 57</strain>
    </source>
</reference>
<organism evidence="1 2">
    <name type="scientific">Actinospica durhamensis</name>
    <dbReference type="NCBI Taxonomy" id="1508375"/>
    <lineage>
        <taxon>Bacteria</taxon>
        <taxon>Bacillati</taxon>
        <taxon>Actinomycetota</taxon>
        <taxon>Actinomycetes</taxon>
        <taxon>Catenulisporales</taxon>
        <taxon>Actinospicaceae</taxon>
        <taxon>Actinospica</taxon>
    </lineage>
</organism>
<dbReference type="EMBL" id="JAGSOG010000012">
    <property type="protein sequence ID" value="MBR7832526.1"/>
    <property type="molecule type" value="Genomic_DNA"/>
</dbReference>
<name>A0A941IRR2_9ACTN</name>
<proteinExistence type="predicted"/>
<gene>
    <name evidence="1" type="ORF">KDL01_04610</name>
</gene>
<evidence type="ECO:0000313" key="2">
    <source>
        <dbReference type="Proteomes" id="UP000675781"/>
    </source>
</evidence>
<dbReference type="Proteomes" id="UP000675781">
    <property type="component" value="Unassembled WGS sequence"/>
</dbReference>
<dbReference type="AlphaFoldDB" id="A0A941IRR2"/>
<dbReference type="Pfam" id="PF26358">
    <property type="entry name" value="EcdD_BsdD_detox"/>
    <property type="match status" value="1"/>
</dbReference>
<dbReference type="NCBIfam" id="NF041205">
    <property type="entry name" value="VdcD"/>
    <property type="match status" value="1"/>
</dbReference>
<evidence type="ECO:0000313" key="1">
    <source>
        <dbReference type="EMBL" id="MBR7832526.1"/>
    </source>
</evidence>
<accession>A0A941IRR2</accession>
<comment type="caution">
    <text evidence="1">The sequence shown here is derived from an EMBL/GenBank/DDBJ whole genome shotgun (WGS) entry which is preliminary data.</text>
</comment>